<accession>A0A4R5KKI7</accession>
<evidence type="ECO:0000313" key="3">
    <source>
        <dbReference type="Proteomes" id="UP000295636"/>
    </source>
</evidence>
<reference evidence="2 3" key="1">
    <citation type="submission" date="2019-03" db="EMBL/GenBank/DDBJ databases">
        <title>This is whole genome sequence of Paenibacillus sp MS74 strain.</title>
        <authorList>
            <person name="Trinh H.N."/>
        </authorList>
    </citation>
    <scope>NUCLEOTIDE SEQUENCE [LARGE SCALE GENOMIC DNA]</scope>
    <source>
        <strain evidence="2 3">MS74</strain>
    </source>
</reference>
<dbReference type="InterPro" id="IPR043519">
    <property type="entry name" value="NT_sf"/>
</dbReference>
<dbReference type="Proteomes" id="UP000295636">
    <property type="component" value="Unassembled WGS sequence"/>
</dbReference>
<dbReference type="PANTHER" id="PTHR34822:SF1">
    <property type="entry name" value="GRPB FAMILY PROTEIN"/>
    <property type="match status" value="1"/>
</dbReference>
<evidence type="ECO:0000256" key="1">
    <source>
        <dbReference type="SAM" id="Coils"/>
    </source>
</evidence>
<organism evidence="2 3">
    <name type="scientific">Paenibacillus piri</name>
    <dbReference type="NCBI Taxonomy" id="2547395"/>
    <lineage>
        <taxon>Bacteria</taxon>
        <taxon>Bacillati</taxon>
        <taxon>Bacillota</taxon>
        <taxon>Bacilli</taxon>
        <taxon>Bacillales</taxon>
        <taxon>Paenibacillaceae</taxon>
        <taxon>Paenibacillus</taxon>
    </lineage>
</organism>
<dbReference type="Gene3D" id="3.30.460.10">
    <property type="entry name" value="Beta Polymerase, domain 2"/>
    <property type="match status" value="1"/>
</dbReference>
<dbReference type="EMBL" id="SMRT01000011">
    <property type="protein sequence ID" value="TDF95027.1"/>
    <property type="molecule type" value="Genomic_DNA"/>
</dbReference>
<dbReference type="Pfam" id="PF04229">
    <property type="entry name" value="GrpB"/>
    <property type="match status" value="1"/>
</dbReference>
<comment type="caution">
    <text evidence="2">The sequence shown here is derived from an EMBL/GenBank/DDBJ whole genome shotgun (WGS) entry which is preliminary data.</text>
</comment>
<dbReference type="InterPro" id="IPR007344">
    <property type="entry name" value="GrpB/CoaE"/>
</dbReference>
<keyword evidence="1" id="KW-0175">Coiled coil</keyword>
<dbReference type="PANTHER" id="PTHR34822">
    <property type="entry name" value="GRPB DOMAIN PROTEIN (AFU_ORTHOLOGUE AFUA_1G01530)"/>
    <property type="match status" value="1"/>
</dbReference>
<evidence type="ECO:0000313" key="2">
    <source>
        <dbReference type="EMBL" id="TDF95027.1"/>
    </source>
</evidence>
<dbReference type="AlphaFoldDB" id="A0A4R5KKI7"/>
<sequence>MAERTRVIEVVPYDAEWKIQFERIKEMIVGYIGDLVLAVEHVGSTSVEGLSAKPIIDLDVVMDSYDVLPTIIERLEQAGFEHQGNLGIEGREAFRRTYDDGFMKYHLYVCPKDGKGYLEHIAFRDYLRANEEAKKEYEALKQRLAEAYRYDIDSYVDRKTAFVRDILNKTIYKTDDSKKARESG</sequence>
<dbReference type="OrthoDB" id="9799092at2"/>
<keyword evidence="3" id="KW-1185">Reference proteome</keyword>
<name>A0A4R5KKI7_9BACL</name>
<feature type="coiled-coil region" evidence="1">
    <location>
        <begin position="123"/>
        <end position="150"/>
    </location>
</feature>
<proteinExistence type="predicted"/>
<gene>
    <name evidence="2" type="ORF">E1757_21035</name>
</gene>
<protein>
    <submittedName>
        <fullName evidence="2">GrpB family protein</fullName>
    </submittedName>
</protein>
<dbReference type="RefSeq" id="WP_133231778.1">
    <property type="nucleotide sequence ID" value="NZ_SMRT01000011.1"/>
</dbReference>
<dbReference type="SUPFAM" id="SSF81301">
    <property type="entry name" value="Nucleotidyltransferase"/>
    <property type="match status" value="1"/>
</dbReference>